<organism evidence="2 3">
    <name type="scientific">Rhizophagus clarus</name>
    <dbReference type="NCBI Taxonomy" id="94130"/>
    <lineage>
        <taxon>Eukaryota</taxon>
        <taxon>Fungi</taxon>
        <taxon>Fungi incertae sedis</taxon>
        <taxon>Mucoromycota</taxon>
        <taxon>Glomeromycotina</taxon>
        <taxon>Glomeromycetes</taxon>
        <taxon>Glomerales</taxon>
        <taxon>Glomeraceae</taxon>
        <taxon>Rhizophagus</taxon>
    </lineage>
</organism>
<proteinExistence type="predicted"/>
<dbReference type="OrthoDB" id="2345088at2759"/>
<protein>
    <submittedName>
        <fullName evidence="2">Uncharacterized protein</fullName>
    </submittedName>
</protein>
<evidence type="ECO:0000256" key="1">
    <source>
        <dbReference type="SAM" id="MobiDB-lite"/>
    </source>
</evidence>
<dbReference type="EMBL" id="BLAL01000239">
    <property type="protein sequence ID" value="GES94761.1"/>
    <property type="molecule type" value="Genomic_DNA"/>
</dbReference>
<dbReference type="Proteomes" id="UP000615446">
    <property type="component" value="Unassembled WGS sequence"/>
</dbReference>
<gene>
    <name evidence="2" type="ORF">RCL2_002147100</name>
</gene>
<evidence type="ECO:0000313" key="3">
    <source>
        <dbReference type="Proteomes" id="UP000615446"/>
    </source>
</evidence>
<evidence type="ECO:0000313" key="2">
    <source>
        <dbReference type="EMBL" id="GES94761.1"/>
    </source>
</evidence>
<reference evidence="2" key="1">
    <citation type="submission" date="2019-10" db="EMBL/GenBank/DDBJ databases">
        <title>Conservation and host-specific expression of non-tandemly repeated heterogenous ribosome RNA gene in arbuscular mycorrhizal fungi.</title>
        <authorList>
            <person name="Maeda T."/>
            <person name="Kobayashi Y."/>
            <person name="Nakagawa T."/>
            <person name="Ezawa T."/>
            <person name="Yamaguchi K."/>
            <person name="Bino T."/>
            <person name="Nishimoto Y."/>
            <person name="Shigenobu S."/>
            <person name="Kawaguchi M."/>
        </authorList>
    </citation>
    <scope>NUCLEOTIDE SEQUENCE</scope>
    <source>
        <strain evidence="2">HR1</strain>
    </source>
</reference>
<feature type="compositionally biased region" description="Polar residues" evidence="1">
    <location>
        <begin position="131"/>
        <end position="144"/>
    </location>
</feature>
<sequence length="396" mass="45217">MEPSDAISLYFEQTPYKEWCFPKCLDFLESKCKSLRAFDQQLCQDEFKSHIYSLMNHQAVSKSARNKATRLYNGLEQMFNSEEASTFFKRMDAKALEESKRELLVVKQSLFETEVQLTVEDKKILSASVSPSKFSTPEASNTSEISRKRGAEEEVVELSEKSLQSLIGPDVQCSENMRAICQRHNELYSQDTLMDLWPNSNFVKQLSSSTLIPYLKELDDRVENLIPSHLHEFLTDFFHQNLTGEDWHTKIDDLCCSDQDSLMVSAVIMAFSIGPRNPLLDLTTLEKPHLNSFIHPCLQAALWYISSINYEFGEIGTKNHVKRECADGIGYLNTADKFQLVYVEGSRPNAKDDKELADASKISNNLQKIFLNIIKDNAKCRRRLPKSLAVFGGQSF</sequence>
<accession>A0A8H3QWP9</accession>
<feature type="region of interest" description="Disordered" evidence="1">
    <location>
        <begin position="131"/>
        <end position="151"/>
    </location>
</feature>
<dbReference type="AlphaFoldDB" id="A0A8H3QWP9"/>
<name>A0A8H3QWP9_9GLOM</name>
<comment type="caution">
    <text evidence="2">The sequence shown here is derived from an EMBL/GenBank/DDBJ whole genome shotgun (WGS) entry which is preliminary data.</text>
</comment>